<evidence type="ECO:0000256" key="3">
    <source>
        <dbReference type="ARBA" id="ARBA00022679"/>
    </source>
</evidence>
<evidence type="ECO:0000256" key="5">
    <source>
        <dbReference type="ARBA" id="ARBA00022989"/>
    </source>
</evidence>
<sequence>MYYLYIYYKYLENMETVCLAAILKYEEPFLDEWIVYHRMLGIDHFYLYDDNPDFPLRDFLKPYKEFVTVVNWYKSSPDGKRENQFFAYRHALKNYCYSYDWVVYIDGDEFITLRKHEDIKSFLKDYADYSAVSLDWHVFGHNGYFENPESLITSSLTRRMYLPGRDVKTFSRPQAIETINSPHFFRYKNGHLHVDVNKRIFQEKKYPGRTDIANINHYMCRSFKNWMNRVNRGDSLFITKDYPDIHKWRFSEDECLKEFVGNIALCCNEYLDDYMLKYKEEIESRVTKYRMM</sequence>
<dbReference type="InterPro" id="IPR008166">
    <property type="entry name" value="Glyco_transf_92"/>
</dbReference>
<dbReference type="AlphaFoldDB" id="A0A414YCH9"/>
<dbReference type="InterPro" id="IPR029044">
    <property type="entry name" value="Nucleotide-diphossugar_trans"/>
</dbReference>
<keyword evidence="6" id="KW-0472">Membrane</keyword>
<dbReference type="SUPFAM" id="SSF53448">
    <property type="entry name" value="Nucleotide-diphospho-sugar transferases"/>
    <property type="match status" value="1"/>
</dbReference>
<dbReference type="Pfam" id="PF01697">
    <property type="entry name" value="Glyco_transf_92"/>
    <property type="match status" value="1"/>
</dbReference>
<keyword evidence="5" id="KW-1133">Transmembrane helix</keyword>
<dbReference type="EMBL" id="QRKD01000055">
    <property type="protein sequence ID" value="RHH83837.1"/>
    <property type="molecule type" value="Genomic_DNA"/>
</dbReference>
<gene>
    <name evidence="7" type="ORF">DW190_22285</name>
</gene>
<name>A0A414YCH9_9BACE</name>
<dbReference type="GO" id="GO:0005737">
    <property type="term" value="C:cytoplasm"/>
    <property type="evidence" value="ECO:0007669"/>
    <property type="project" value="TreeGrafter"/>
</dbReference>
<comment type="caution">
    <text evidence="7">The sequence shown here is derived from an EMBL/GenBank/DDBJ whole genome shotgun (WGS) entry which is preliminary data.</text>
</comment>
<evidence type="ECO:0000256" key="1">
    <source>
        <dbReference type="ARBA" id="ARBA00004167"/>
    </source>
</evidence>
<organism evidence="7 8">
    <name type="scientific">Bacteroides caccae</name>
    <dbReference type="NCBI Taxonomy" id="47678"/>
    <lineage>
        <taxon>Bacteria</taxon>
        <taxon>Pseudomonadati</taxon>
        <taxon>Bacteroidota</taxon>
        <taxon>Bacteroidia</taxon>
        <taxon>Bacteroidales</taxon>
        <taxon>Bacteroidaceae</taxon>
        <taxon>Bacteroides</taxon>
    </lineage>
</organism>
<accession>A0A414YCH9</accession>
<keyword evidence="3" id="KW-0808">Transferase</keyword>
<dbReference type="PANTHER" id="PTHR21461:SF69">
    <property type="entry name" value="GLYCOSYLTRANSFERASE FAMILY 92 PROTEIN"/>
    <property type="match status" value="1"/>
</dbReference>
<keyword evidence="2" id="KW-0328">Glycosyltransferase</keyword>
<protein>
    <recommendedName>
        <fullName evidence="9">Glycosyltransferase family 2 protein</fullName>
    </recommendedName>
</protein>
<evidence type="ECO:0000256" key="4">
    <source>
        <dbReference type="ARBA" id="ARBA00022692"/>
    </source>
</evidence>
<keyword evidence="4" id="KW-0812">Transmembrane</keyword>
<reference evidence="7 8" key="1">
    <citation type="submission" date="2018-08" db="EMBL/GenBank/DDBJ databases">
        <title>A genome reference for cultivated species of the human gut microbiota.</title>
        <authorList>
            <person name="Zou Y."/>
            <person name="Xue W."/>
            <person name="Luo G."/>
        </authorList>
    </citation>
    <scope>NUCLEOTIDE SEQUENCE [LARGE SCALE GENOMIC DNA]</scope>
    <source>
        <strain evidence="7 8">AM16-49B</strain>
    </source>
</reference>
<dbReference type="Proteomes" id="UP000283512">
    <property type="component" value="Unassembled WGS sequence"/>
</dbReference>
<comment type="subcellular location">
    <subcellularLocation>
        <location evidence="1">Membrane</location>
        <topology evidence="1">Single-pass membrane protein</topology>
    </subcellularLocation>
</comment>
<evidence type="ECO:0000313" key="7">
    <source>
        <dbReference type="EMBL" id="RHH83837.1"/>
    </source>
</evidence>
<evidence type="ECO:0008006" key="9">
    <source>
        <dbReference type="Google" id="ProtNLM"/>
    </source>
</evidence>
<dbReference type="GO" id="GO:0016020">
    <property type="term" value="C:membrane"/>
    <property type="evidence" value="ECO:0007669"/>
    <property type="project" value="UniProtKB-SubCell"/>
</dbReference>
<dbReference type="GO" id="GO:0016757">
    <property type="term" value="F:glycosyltransferase activity"/>
    <property type="evidence" value="ECO:0007669"/>
    <property type="project" value="UniProtKB-KW"/>
</dbReference>
<proteinExistence type="predicted"/>
<dbReference type="PANTHER" id="PTHR21461">
    <property type="entry name" value="GLYCOSYLTRANSFERASE FAMILY 92 PROTEIN"/>
    <property type="match status" value="1"/>
</dbReference>
<evidence type="ECO:0000256" key="2">
    <source>
        <dbReference type="ARBA" id="ARBA00022676"/>
    </source>
</evidence>
<evidence type="ECO:0000256" key="6">
    <source>
        <dbReference type="ARBA" id="ARBA00023136"/>
    </source>
</evidence>
<evidence type="ECO:0000313" key="8">
    <source>
        <dbReference type="Proteomes" id="UP000283512"/>
    </source>
</evidence>